<organism evidence="4 5">
    <name type="scientific">Stephanodiscus triporus</name>
    <dbReference type="NCBI Taxonomy" id="2934178"/>
    <lineage>
        <taxon>Eukaryota</taxon>
        <taxon>Sar</taxon>
        <taxon>Stramenopiles</taxon>
        <taxon>Ochrophyta</taxon>
        <taxon>Bacillariophyta</taxon>
        <taxon>Coscinodiscophyceae</taxon>
        <taxon>Thalassiosirophycidae</taxon>
        <taxon>Stephanodiscales</taxon>
        <taxon>Stephanodiscaceae</taxon>
        <taxon>Stephanodiscus</taxon>
    </lineage>
</organism>
<sequence>MVGQFSFQQWLDLCSSDSGQSSVGGGDEVALRLRKEARLHFEALPSSLRPSVAESVKISASQASPSKDSTVEQDLAKASSGTPNGALALLVSSLGPAFTPSSTIDRKVRALHCLMGALEGSADLTHGVRQAVGRFLVELCRPGCSEDRVDECNEDDIDQEMNYVDADNMTPEKLTEQLEAISAKRSKKSTISLTHDDVRDAAMIGLTALTRSHLEIFPTQQSQSSESKQSYCPATKALGVVHQSMEFRVELAILGVRYRCQMDSSNGSGGAKGTRGGSGAGYETVDPELNIDDGLSLLPRAKRSLCFNLFDAALDGLNDDELKCKKLLSQIQESSSTVDAMRLMIPSSVFIQMSAFASLTSSCMHGETDPRCLLQLLHLFNKMQRIMLPLFASNGNKSTKFPSIEIFDAVAPYYPLHFTPPKNDPHGITQGILQDALLAVLCERGANYDHKFLSKTNDQDVDGMKETMILLASRMFLERLEPPKTSDYDPPSNDSDSDVEDKLDAVQDLSSLFLPHFTPSKDGKIAITNGHDHDNNLPGRHVSLNVTRVPPEYFSELSLSMVRVHEEAVSSDAKALASAIRKFSSCLVKSLEPTSISSEVDTFILWEAYVVDVLRHLTPILGSAPQGMQGRASTAYFASLAAEGGPMTLNEMLDGCYPRFLGVLSSLDEKDSSREPTDVDESSPRLHSSMQKSRDEEKLAAAMRGIAALVSSCRVALQKWQRDNFGVPVDPHPLSLYAPSTLQKIAFVVNASIDEDKVGSLELAAVGALESVLTSYDLNLLEEGDMVSFEKSIPLMTRAVLVEERIADTDSTNLHEWNLACARVLGAVISVGMSQRKEGGGVVTNSCERMNTLATNLLPDMLASATSPHRGSLKLHTIRYDWVVLAGACANGTLHVSEQIISDLLSRIITTLRLNGENQKTSAMALSYIIRHGGPHVGTAFHGLSPPGPTQYDVIRELCHQENTVPRRKLQVGMSTLQLPVSRARDEEAANETIKRAQSILPFLIPAYECSSSLASCDSLARFVNKILPPLSECDEVGLYVSLPLLGAALKRPNKDPKKLECATSATLMSMVDDLALFSIRSDHHVHSRSAAASCLFSVLFQSSEDKECCACVIQKLIEEVVCPVLANALSCLEKEISESPTPRASGGVEVSSKSLSSVFSKVEDTLSFMSVLGSAAACKGGSFSQIGDKIALFLIELACTGASQYPFSEATAMQLGRPSQEGQKHPLLNPSSHAFILPASAFGSMLSVHNGGPFWRQRLTHKTLPILLGVLNAQAKSQNPPAMGTLCVVCHMLCCLPVSLLGEANMKQMIPTLVAGLVYFSKNSNAMLQSETITSKPTNLLPVIIAAVLKILAVSPEDVTKFIGIIIPSLLLLCSTAVEPAESCIPRFLLVFQCLETVAAHPHARNSILREKDQVIAVLSAVVDHPSSAIRNAVVQARNVWYTLA</sequence>
<dbReference type="EMBL" id="JALLAZ020001421">
    <property type="protein sequence ID" value="KAL3775267.1"/>
    <property type="molecule type" value="Genomic_DNA"/>
</dbReference>
<comment type="subcellular location">
    <subcellularLocation>
        <location evidence="1">Nucleus</location>
    </subcellularLocation>
</comment>
<feature type="region of interest" description="Disordered" evidence="2">
    <location>
        <begin position="668"/>
        <end position="694"/>
    </location>
</feature>
<comment type="caution">
    <text evidence="4">The sequence shown here is derived from an EMBL/GenBank/DDBJ whole genome shotgun (WGS) entry which is preliminary data.</text>
</comment>
<dbReference type="GO" id="GO:0051604">
    <property type="term" value="P:protein maturation"/>
    <property type="evidence" value="ECO:0007669"/>
    <property type="project" value="UniProtKB-UniRule"/>
</dbReference>
<dbReference type="InterPro" id="IPR039920">
    <property type="entry name" value="MMS19"/>
</dbReference>
<reference evidence="4 5" key="1">
    <citation type="submission" date="2024-10" db="EMBL/GenBank/DDBJ databases">
        <title>Updated reference genomes for cyclostephanoid diatoms.</title>
        <authorList>
            <person name="Roberts W.R."/>
            <person name="Alverson A.J."/>
        </authorList>
    </citation>
    <scope>NUCLEOTIDE SEQUENCE [LARGE SCALE GENOMIC DNA]</scope>
    <source>
        <strain evidence="4 5">AJA276-08</strain>
    </source>
</reference>
<keyword evidence="1" id="KW-0227">DNA damage</keyword>
<evidence type="ECO:0000256" key="2">
    <source>
        <dbReference type="SAM" id="MobiDB-lite"/>
    </source>
</evidence>
<dbReference type="InterPro" id="IPR016024">
    <property type="entry name" value="ARM-type_fold"/>
</dbReference>
<feature type="region of interest" description="Disordered" evidence="2">
    <location>
        <begin position="59"/>
        <end position="78"/>
    </location>
</feature>
<comment type="similarity">
    <text evidence="1">Belongs to the MET18/MMS19 family.</text>
</comment>
<dbReference type="Pfam" id="PF14500">
    <property type="entry name" value="MMS19_N"/>
    <property type="match status" value="1"/>
</dbReference>
<keyword evidence="1" id="KW-0234">DNA repair</keyword>
<dbReference type="SUPFAM" id="SSF48371">
    <property type="entry name" value="ARM repeat"/>
    <property type="match status" value="1"/>
</dbReference>
<dbReference type="PANTHER" id="PTHR12891">
    <property type="entry name" value="DNA REPAIR/TRANSCRIPTION PROTEIN MET18/MMS19"/>
    <property type="match status" value="1"/>
</dbReference>
<comment type="function">
    <text evidence="1">Key component of the cytosolic iron-sulfur protein assembly (CIA) complex, a multiprotein complex that mediates the incorporation of iron-sulfur cluster into apoproteins specifically involved in DNA metabolism and genomic integrity. In the CIA complex, MMS19 acts as an adapter between early-acting CIA components and a subset of cellular target iron-sulfur proteins.</text>
</comment>
<evidence type="ECO:0000313" key="5">
    <source>
        <dbReference type="Proteomes" id="UP001530315"/>
    </source>
</evidence>
<feature type="domain" description="MMS19 N-terminal" evidence="3">
    <location>
        <begin position="355"/>
        <end position="443"/>
    </location>
</feature>
<proteinExistence type="inferred from homology"/>
<dbReference type="InterPro" id="IPR029240">
    <property type="entry name" value="MMS19_N"/>
</dbReference>
<dbReference type="GO" id="GO:0016226">
    <property type="term" value="P:iron-sulfur cluster assembly"/>
    <property type="evidence" value="ECO:0007669"/>
    <property type="project" value="UniProtKB-UniRule"/>
</dbReference>
<evidence type="ECO:0000259" key="3">
    <source>
        <dbReference type="Pfam" id="PF14500"/>
    </source>
</evidence>
<dbReference type="PANTHER" id="PTHR12891:SF0">
    <property type="entry name" value="MMS19 NUCLEOTIDE EXCISION REPAIR PROTEIN HOMOLOG"/>
    <property type="match status" value="1"/>
</dbReference>
<dbReference type="GO" id="GO:0006281">
    <property type="term" value="P:DNA repair"/>
    <property type="evidence" value="ECO:0007669"/>
    <property type="project" value="UniProtKB-UniRule"/>
</dbReference>
<dbReference type="GO" id="GO:0005634">
    <property type="term" value="C:nucleus"/>
    <property type="evidence" value="ECO:0007669"/>
    <property type="project" value="UniProtKB-SubCell"/>
</dbReference>
<name>A0ABD3NJM1_9STRA</name>
<feature type="compositionally biased region" description="Polar residues" evidence="2">
    <location>
        <begin position="59"/>
        <end position="68"/>
    </location>
</feature>
<feature type="compositionally biased region" description="Basic and acidic residues" evidence="2">
    <location>
        <begin position="668"/>
        <end position="677"/>
    </location>
</feature>
<gene>
    <name evidence="4" type="ORF">ACHAW5_010905</name>
</gene>
<protein>
    <recommendedName>
        <fullName evidence="1">MMS19 nucleotide excision repair protein</fullName>
    </recommendedName>
</protein>
<dbReference type="Proteomes" id="UP001530315">
    <property type="component" value="Unassembled WGS sequence"/>
</dbReference>
<accession>A0ABD3NJM1</accession>
<dbReference type="GO" id="GO:0097361">
    <property type="term" value="C:cytosolic [4Fe-4S] assembly targeting complex"/>
    <property type="evidence" value="ECO:0007669"/>
    <property type="project" value="UniProtKB-UniRule"/>
</dbReference>
<evidence type="ECO:0000256" key="1">
    <source>
        <dbReference type="RuleBase" id="RU367072"/>
    </source>
</evidence>
<keyword evidence="5" id="KW-1185">Reference proteome</keyword>
<evidence type="ECO:0000313" key="4">
    <source>
        <dbReference type="EMBL" id="KAL3775267.1"/>
    </source>
</evidence>
<keyword evidence="1" id="KW-0539">Nucleus</keyword>